<reference evidence="1" key="1">
    <citation type="submission" date="2018-05" db="EMBL/GenBank/DDBJ databases">
        <authorList>
            <person name="Lanie J.A."/>
            <person name="Ng W.-L."/>
            <person name="Kazmierczak K.M."/>
            <person name="Andrzejewski T.M."/>
            <person name="Davidsen T.M."/>
            <person name="Wayne K.J."/>
            <person name="Tettelin H."/>
            <person name="Glass J.I."/>
            <person name="Rusch D."/>
            <person name="Podicherti R."/>
            <person name="Tsui H.-C.T."/>
            <person name="Winkler M.E."/>
        </authorList>
    </citation>
    <scope>NUCLEOTIDE SEQUENCE</scope>
</reference>
<proteinExistence type="predicted"/>
<protein>
    <submittedName>
        <fullName evidence="1">Uncharacterized protein</fullName>
    </submittedName>
</protein>
<dbReference type="AlphaFoldDB" id="A0A382Q8H1"/>
<gene>
    <name evidence="1" type="ORF">METZ01_LOCUS333666</name>
</gene>
<evidence type="ECO:0000313" key="1">
    <source>
        <dbReference type="EMBL" id="SVC80812.1"/>
    </source>
</evidence>
<accession>A0A382Q8H1</accession>
<sequence>QETDANRISASETDVNEYVFRSSANNVSYTSSNVTYDKFKTFAIKIVLGSASTSVIPKVKDMKAVALDF</sequence>
<feature type="non-terminal residue" evidence="1">
    <location>
        <position position="1"/>
    </location>
</feature>
<dbReference type="EMBL" id="UINC01112111">
    <property type="protein sequence ID" value="SVC80812.1"/>
    <property type="molecule type" value="Genomic_DNA"/>
</dbReference>
<organism evidence="1">
    <name type="scientific">marine metagenome</name>
    <dbReference type="NCBI Taxonomy" id="408172"/>
    <lineage>
        <taxon>unclassified sequences</taxon>
        <taxon>metagenomes</taxon>
        <taxon>ecological metagenomes</taxon>
    </lineage>
</organism>
<name>A0A382Q8H1_9ZZZZ</name>